<keyword evidence="2 6" id="KW-0349">Heme</keyword>
<dbReference type="PRINTS" id="PR00463">
    <property type="entry name" value="EP450I"/>
</dbReference>
<comment type="similarity">
    <text evidence="1">Belongs to the cytochrome P450 family.</text>
</comment>
<evidence type="ECO:0000256" key="5">
    <source>
        <dbReference type="ARBA" id="ARBA00023004"/>
    </source>
</evidence>
<organism evidence="7 8">
    <name type="scientific">Colletotrichum tabaci</name>
    <dbReference type="NCBI Taxonomy" id="1209068"/>
    <lineage>
        <taxon>Eukaryota</taxon>
        <taxon>Fungi</taxon>
        <taxon>Dikarya</taxon>
        <taxon>Ascomycota</taxon>
        <taxon>Pezizomycotina</taxon>
        <taxon>Sordariomycetes</taxon>
        <taxon>Hypocreomycetidae</taxon>
        <taxon>Glomerellales</taxon>
        <taxon>Glomerellaceae</taxon>
        <taxon>Colletotrichum</taxon>
        <taxon>Colletotrichum destructivum species complex</taxon>
    </lineage>
</organism>
<dbReference type="Pfam" id="PF13489">
    <property type="entry name" value="Methyltransf_23"/>
    <property type="match status" value="1"/>
</dbReference>
<dbReference type="Pfam" id="PF00067">
    <property type="entry name" value="p450"/>
    <property type="match status" value="1"/>
</dbReference>
<sequence>MFQAEGLIVQDGDGLDEAMELVVDDQNFRDDVSDMGDSLAPSTKSLTRSIFEHRVENGRTYHKYKDGKYLLPNDDDELDRLDLQHHLFKLTFDGRLGNAPPIDKDAPVRRVLDLGTGSGVWAIEYGDEHPGAEVIGVDLAPTQPNLTPPNVRFVIDDVEESWTYSKPFDYIHSRMMNSNIGDWNAYIKQCFDNLTPGGYLELNECDIAPASDDGTLKRDSAICRSVELLQRASEMFGRPFEPMSGLKAVLVDAGFVHVAMRQHKWPTNAWPRDEKLKEIGAWSNDNVCSGWEAVCLANLTRAHGWTRDEVMDLVEQCRKEFSDTGIHTYLSILHEKYGSIVRVAPNEISCVDLQSVARVYKIGGGFDKAQWVGDYTKRLPALSLSMIVDSGEAKERRKLIQGSFTLSSLRENWEAEIRQKIELAVAKIRSEALAGSSNTHKWWTFMAADIISKMSFGESLGLMDLGKSTMYMRAIENALPADVFQCELPFLDHLSKLVPKSLLQTFTRRLEQVRAGGRDGVETLRRQRDKTRSLFKEMVAECEKDGRPWLTDDAVTMEGAGMMVAGTDTTAAVLTYLIWSVLQQEGLQKRLEEEVAQLGDDFDDRSLETCGLLGAVIEETLRMYPAVPSSLPRIVPDEGVTLDSYFIPGKTVVYSPAYTLQRNRDIFAEPHKFDADRYLHPGKVSLEQRQAFIPLGAGARVCIGQHLAMMELRLATAVFFKRCRGARLSDSMPQDSMDMVDYVLLSPKRKRCDVVLN</sequence>
<proteinExistence type="inferred from homology"/>
<dbReference type="PANTHER" id="PTHR24305">
    <property type="entry name" value="CYTOCHROME P450"/>
    <property type="match status" value="1"/>
</dbReference>
<evidence type="ECO:0000256" key="1">
    <source>
        <dbReference type="ARBA" id="ARBA00010617"/>
    </source>
</evidence>
<evidence type="ECO:0000256" key="6">
    <source>
        <dbReference type="PIRSR" id="PIRSR602401-1"/>
    </source>
</evidence>
<comment type="caution">
    <text evidence="7">The sequence shown here is derived from an EMBL/GenBank/DDBJ whole genome shotgun (WGS) entry which is preliminary data.</text>
</comment>
<dbReference type="AlphaFoldDB" id="A0AAV9T7A9"/>
<dbReference type="PANTHER" id="PTHR24305:SF96">
    <property type="entry name" value="CYTOCHROME P450 MONOOXYGENASE STCB-RELATED"/>
    <property type="match status" value="1"/>
</dbReference>
<dbReference type="EMBL" id="JASAOK010000043">
    <property type="protein sequence ID" value="KAK6215246.1"/>
    <property type="molecule type" value="Genomic_DNA"/>
</dbReference>
<gene>
    <name evidence="7" type="ORF">QIS74_08265</name>
</gene>
<keyword evidence="3 6" id="KW-0479">Metal-binding</keyword>
<dbReference type="InterPro" id="IPR036396">
    <property type="entry name" value="Cyt_P450_sf"/>
</dbReference>
<reference evidence="7 8" key="1">
    <citation type="submission" date="2023-04" db="EMBL/GenBank/DDBJ databases">
        <title>Colletotrichum tabacum stain YC1 causing leaf anthracnose on Nicotiana tabacum(L.) cv.</title>
        <authorList>
            <person name="Ji Z."/>
            <person name="Wang M."/>
            <person name="Zhang J."/>
            <person name="Wang N."/>
            <person name="Zhou Z."/>
        </authorList>
    </citation>
    <scope>NUCLEOTIDE SEQUENCE [LARGE SCALE GENOMIC DNA]</scope>
    <source>
        <strain evidence="7 8">YC1</strain>
    </source>
</reference>
<dbReference type="GO" id="GO:0004497">
    <property type="term" value="F:monooxygenase activity"/>
    <property type="evidence" value="ECO:0007669"/>
    <property type="project" value="InterPro"/>
</dbReference>
<accession>A0AAV9T7A9</accession>
<dbReference type="GO" id="GO:0020037">
    <property type="term" value="F:heme binding"/>
    <property type="evidence" value="ECO:0007669"/>
    <property type="project" value="InterPro"/>
</dbReference>
<dbReference type="Gene3D" id="3.40.50.150">
    <property type="entry name" value="Vaccinia Virus protein VP39"/>
    <property type="match status" value="1"/>
</dbReference>
<evidence type="ECO:0000313" key="7">
    <source>
        <dbReference type="EMBL" id="KAK6215246.1"/>
    </source>
</evidence>
<evidence type="ECO:0000256" key="2">
    <source>
        <dbReference type="ARBA" id="ARBA00022617"/>
    </source>
</evidence>
<dbReference type="CDD" id="cd02440">
    <property type="entry name" value="AdoMet_MTases"/>
    <property type="match status" value="1"/>
</dbReference>
<evidence type="ECO:0000256" key="4">
    <source>
        <dbReference type="ARBA" id="ARBA00023002"/>
    </source>
</evidence>
<dbReference type="SUPFAM" id="SSF48264">
    <property type="entry name" value="Cytochrome P450"/>
    <property type="match status" value="1"/>
</dbReference>
<dbReference type="GO" id="GO:0005506">
    <property type="term" value="F:iron ion binding"/>
    <property type="evidence" value="ECO:0007669"/>
    <property type="project" value="InterPro"/>
</dbReference>
<comment type="cofactor">
    <cofactor evidence="6">
        <name>heme</name>
        <dbReference type="ChEBI" id="CHEBI:30413"/>
    </cofactor>
</comment>
<dbReference type="InterPro" id="IPR001128">
    <property type="entry name" value="Cyt_P450"/>
</dbReference>
<dbReference type="PRINTS" id="PR00385">
    <property type="entry name" value="P450"/>
</dbReference>
<feature type="binding site" description="axial binding residue" evidence="6">
    <location>
        <position position="702"/>
    </location>
    <ligand>
        <name>heme</name>
        <dbReference type="ChEBI" id="CHEBI:30413"/>
    </ligand>
    <ligandPart>
        <name>Fe</name>
        <dbReference type="ChEBI" id="CHEBI:18248"/>
    </ligandPart>
</feature>
<protein>
    <submittedName>
        <fullName evidence="7">Cytochrome P450 3A17</fullName>
    </submittedName>
</protein>
<evidence type="ECO:0000256" key="3">
    <source>
        <dbReference type="ARBA" id="ARBA00022723"/>
    </source>
</evidence>
<keyword evidence="4" id="KW-0560">Oxidoreductase</keyword>
<dbReference type="GO" id="GO:0016705">
    <property type="term" value="F:oxidoreductase activity, acting on paired donors, with incorporation or reduction of molecular oxygen"/>
    <property type="evidence" value="ECO:0007669"/>
    <property type="project" value="InterPro"/>
</dbReference>
<dbReference type="Proteomes" id="UP001327957">
    <property type="component" value="Unassembled WGS sequence"/>
</dbReference>
<dbReference type="InterPro" id="IPR002401">
    <property type="entry name" value="Cyt_P450_E_grp-I"/>
</dbReference>
<dbReference type="SUPFAM" id="SSF53335">
    <property type="entry name" value="S-adenosyl-L-methionine-dependent methyltransferases"/>
    <property type="match status" value="1"/>
</dbReference>
<keyword evidence="8" id="KW-1185">Reference proteome</keyword>
<evidence type="ECO:0000313" key="8">
    <source>
        <dbReference type="Proteomes" id="UP001327957"/>
    </source>
</evidence>
<keyword evidence="5 6" id="KW-0408">Iron</keyword>
<name>A0AAV9T7A9_9PEZI</name>
<dbReference type="InterPro" id="IPR050121">
    <property type="entry name" value="Cytochrome_P450_monoxygenase"/>
</dbReference>
<dbReference type="InterPro" id="IPR029063">
    <property type="entry name" value="SAM-dependent_MTases_sf"/>
</dbReference>
<dbReference type="Gene3D" id="1.10.630.10">
    <property type="entry name" value="Cytochrome P450"/>
    <property type="match status" value="1"/>
</dbReference>